<evidence type="ECO:0000313" key="1">
    <source>
        <dbReference type="EMBL" id="MEQ2260895.1"/>
    </source>
</evidence>
<dbReference type="InterPro" id="IPR040436">
    <property type="entry name" value="Disconnected-like"/>
</dbReference>
<reference evidence="1 2" key="1">
    <citation type="submission" date="2021-06" db="EMBL/GenBank/DDBJ databases">
        <authorList>
            <person name="Palmer J.M."/>
        </authorList>
    </citation>
    <scope>NUCLEOTIDE SEQUENCE [LARGE SCALE GENOMIC DNA]</scope>
    <source>
        <strain evidence="1 2">XR_2019</strain>
        <tissue evidence="1">Muscle</tissue>
    </source>
</reference>
<dbReference type="PANTHER" id="PTHR15021">
    <property type="entry name" value="DISCONNECTED-RELATED"/>
    <property type="match status" value="1"/>
</dbReference>
<dbReference type="EMBL" id="JAHRIM010011506">
    <property type="protein sequence ID" value="MEQ2260895.1"/>
    <property type="molecule type" value="Genomic_DNA"/>
</dbReference>
<feature type="non-terminal residue" evidence="1">
    <location>
        <position position="1"/>
    </location>
</feature>
<comment type="caution">
    <text evidence="1">The sequence shown here is derived from an EMBL/GenBank/DDBJ whole genome shotgun (WGS) entry which is preliminary data.</text>
</comment>
<proteinExistence type="predicted"/>
<organism evidence="1 2">
    <name type="scientific">Xenotaenia resolanae</name>
    <dbReference type="NCBI Taxonomy" id="208358"/>
    <lineage>
        <taxon>Eukaryota</taxon>
        <taxon>Metazoa</taxon>
        <taxon>Chordata</taxon>
        <taxon>Craniata</taxon>
        <taxon>Vertebrata</taxon>
        <taxon>Euteleostomi</taxon>
        <taxon>Actinopterygii</taxon>
        <taxon>Neopterygii</taxon>
        <taxon>Teleostei</taxon>
        <taxon>Neoteleostei</taxon>
        <taxon>Acanthomorphata</taxon>
        <taxon>Ovalentaria</taxon>
        <taxon>Atherinomorphae</taxon>
        <taxon>Cyprinodontiformes</taxon>
        <taxon>Goodeidae</taxon>
        <taxon>Xenotaenia</taxon>
    </lineage>
</organism>
<accession>A0ABV0VUJ3</accession>
<dbReference type="PANTHER" id="PTHR15021:SF1">
    <property type="entry name" value="ZINC FINGER PROTEIN BASONUCLIN-1"/>
    <property type="match status" value="1"/>
</dbReference>
<dbReference type="Proteomes" id="UP001444071">
    <property type="component" value="Unassembled WGS sequence"/>
</dbReference>
<protein>
    <submittedName>
        <fullName evidence="1">Zinc finger protein basonuclin-1</fullName>
    </submittedName>
</protein>
<evidence type="ECO:0000313" key="2">
    <source>
        <dbReference type="Proteomes" id="UP001444071"/>
    </source>
</evidence>
<gene>
    <name evidence="1" type="primary">BNC1</name>
    <name evidence="1" type="ORF">XENORESO_002892</name>
</gene>
<sequence>AICCTLVNCNCDSFKPGKLKRRQCENCKHGWVAHALSKLKVHHMFQSSQVEIVHSNVVFDICSLMLYGTEAIPIRLKILLDRLFSVLKQEEVIQILSALDWTLQDYIRGYVLQVSGVEKAFLMLLGGCLETINLIHFLQTDN</sequence>
<keyword evidence="2" id="KW-1185">Reference proteome</keyword>
<name>A0ABV0VUJ3_9TELE</name>